<reference evidence="1 2" key="1">
    <citation type="submission" date="2024-01" db="EMBL/GenBank/DDBJ databases">
        <title>Genome assemblies of Stephania.</title>
        <authorList>
            <person name="Yang L."/>
        </authorList>
    </citation>
    <scope>NUCLEOTIDE SEQUENCE [LARGE SCALE GENOMIC DNA]</scope>
    <source>
        <strain evidence="1">YNDBR</strain>
        <tissue evidence="1">Leaf</tissue>
    </source>
</reference>
<comment type="caution">
    <text evidence="1">The sequence shown here is derived from an EMBL/GenBank/DDBJ whole genome shotgun (WGS) entry which is preliminary data.</text>
</comment>
<name>A0AAP0L366_9MAGN</name>
<protein>
    <submittedName>
        <fullName evidence="1">Uncharacterized protein</fullName>
    </submittedName>
</protein>
<dbReference type="Proteomes" id="UP001420932">
    <property type="component" value="Unassembled WGS sequence"/>
</dbReference>
<organism evidence="1 2">
    <name type="scientific">Stephania yunnanensis</name>
    <dbReference type="NCBI Taxonomy" id="152371"/>
    <lineage>
        <taxon>Eukaryota</taxon>
        <taxon>Viridiplantae</taxon>
        <taxon>Streptophyta</taxon>
        <taxon>Embryophyta</taxon>
        <taxon>Tracheophyta</taxon>
        <taxon>Spermatophyta</taxon>
        <taxon>Magnoliopsida</taxon>
        <taxon>Ranunculales</taxon>
        <taxon>Menispermaceae</taxon>
        <taxon>Menispermoideae</taxon>
        <taxon>Cissampelideae</taxon>
        <taxon>Stephania</taxon>
    </lineage>
</organism>
<keyword evidence="2" id="KW-1185">Reference proteome</keyword>
<dbReference type="AlphaFoldDB" id="A0AAP0L366"/>
<accession>A0AAP0L366</accession>
<proteinExistence type="predicted"/>
<dbReference type="EMBL" id="JBBNAF010000002">
    <property type="protein sequence ID" value="KAK9162499.1"/>
    <property type="molecule type" value="Genomic_DNA"/>
</dbReference>
<evidence type="ECO:0000313" key="1">
    <source>
        <dbReference type="EMBL" id="KAK9162499.1"/>
    </source>
</evidence>
<sequence>MREQFYELWSSIAESHRNGNFIASRYVINSSATYEKEIRGQLGVEETKDLVGVVEFELEEILKLLRAQIAPSSSTSVVLDAYERTIYGMIFCDSHVVWLHKVGSRKVVSIKIRGICWEQMLDRTRYENTTCLDLRGRRGKLYDTPNWGNRLCTLPLGARDAVVVTRDDNGGRFDHWPTQPTKRISTAVYKRCP</sequence>
<evidence type="ECO:0000313" key="2">
    <source>
        <dbReference type="Proteomes" id="UP001420932"/>
    </source>
</evidence>
<gene>
    <name evidence="1" type="ORF">Syun_003401</name>
</gene>